<comment type="caution">
    <text evidence="3">The sequence shown here is derived from an EMBL/GenBank/DDBJ whole genome shotgun (WGS) entry which is preliminary data.</text>
</comment>
<dbReference type="PANTHER" id="PTHR33178">
    <property type="match status" value="1"/>
</dbReference>
<organism evidence="3 4">
    <name type="scientific">Heracleum sosnowskyi</name>
    <dbReference type="NCBI Taxonomy" id="360622"/>
    <lineage>
        <taxon>Eukaryota</taxon>
        <taxon>Viridiplantae</taxon>
        <taxon>Streptophyta</taxon>
        <taxon>Embryophyta</taxon>
        <taxon>Tracheophyta</taxon>
        <taxon>Spermatophyta</taxon>
        <taxon>Magnoliopsida</taxon>
        <taxon>eudicotyledons</taxon>
        <taxon>Gunneridae</taxon>
        <taxon>Pentapetalae</taxon>
        <taxon>asterids</taxon>
        <taxon>campanulids</taxon>
        <taxon>Apiales</taxon>
        <taxon>Apiaceae</taxon>
        <taxon>Apioideae</taxon>
        <taxon>apioid superclade</taxon>
        <taxon>Tordylieae</taxon>
        <taxon>Tordyliinae</taxon>
        <taxon>Heracleum</taxon>
    </lineage>
</organism>
<evidence type="ECO:0000313" key="3">
    <source>
        <dbReference type="EMBL" id="KAK1390062.1"/>
    </source>
</evidence>
<sequence>MIEHVVPYRLKPEAEQSQITDMMNGINSFISINEVVHLSAGPLLRTQSSSFTFTHMLYCRFNSEDDLNAYMVHPTHVSLVNRTVILDDIMVVDWITEDASAPAPGSVSKVVLLKMKDGVAQKDYVLEVIRETCSKFSSIRQFSFGENFSPKRAKGFSMAILMVFDGVESLDSNAEIMDLLNEKLSDFVEDDLVLDYMNGTPQSGSSST</sequence>
<dbReference type="InterPro" id="IPR044662">
    <property type="entry name" value="HS1/DABB1-like"/>
</dbReference>
<dbReference type="InterPro" id="IPR011008">
    <property type="entry name" value="Dimeric_a/b-barrel"/>
</dbReference>
<name>A0AAD8MZ27_9APIA</name>
<gene>
    <name evidence="3" type="ORF">POM88_018240</name>
</gene>
<accession>A0AAD8MZ27</accession>
<proteinExistence type="predicted"/>
<dbReference type="Proteomes" id="UP001237642">
    <property type="component" value="Unassembled WGS sequence"/>
</dbReference>
<dbReference type="SUPFAM" id="SSF54909">
    <property type="entry name" value="Dimeric alpha+beta barrel"/>
    <property type="match status" value="2"/>
</dbReference>
<protein>
    <submittedName>
        <fullName evidence="3">Transcription regulator AsnC-type</fullName>
    </submittedName>
</protein>
<keyword evidence="4" id="KW-1185">Reference proteome</keyword>
<dbReference type="EMBL" id="JAUIZM010000004">
    <property type="protein sequence ID" value="KAK1390062.1"/>
    <property type="molecule type" value="Genomic_DNA"/>
</dbReference>
<reference evidence="3" key="2">
    <citation type="submission" date="2023-05" db="EMBL/GenBank/DDBJ databases">
        <authorList>
            <person name="Schelkunov M.I."/>
        </authorList>
    </citation>
    <scope>NUCLEOTIDE SEQUENCE</scope>
    <source>
        <strain evidence="3">Hsosn_3</strain>
        <tissue evidence="3">Leaf</tissue>
    </source>
</reference>
<evidence type="ECO:0000256" key="1">
    <source>
        <dbReference type="ARBA" id="ARBA00011738"/>
    </source>
</evidence>
<evidence type="ECO:0000259" key="2">
    <source>
        <dbReference type="PROSITE" id="PS51502"/>
    </source>
</evidence>
<comment type="subunit">
    <text evidence="1">Homodimer.</text>
</comment>
<reference evidence="3" key="1">
    <citation type="submission" date="2023-02" db="EMBL/GenBank/DDBJ databases">
        <title>Genome of toxic invasive species Heracleum sosnowskyi carries increased number of genes despite the absence of recent whole-genome duplications.</title>
        <authorList>
            <person name="Schelkunov M."/>
            <person name="Shtratnikova V."/>
            <person name="Makarenko M."/>
            <person name="Klepikova A."/>
            <person name="Omelchenko D."/>
            <person name="Novikova G."/>
            <person name="Obukhova E."/>
            <person name="Bogdanov V."/>
            <person name="Penin A."/>
            <person name="Logacheva M."/>
        </authorList>
    </citation>
    <scope>NUCLEOTIDE SEQUENCE</scope>
    <source>
        <strain evidence="3">Hsosn_3</strain>
        <tissue evidence="3">Leaf</tissue>
    </source>
</reference>
<dbReference type="Gene3D" id="3.30.70.100">
    <property type="match status" value="2"/>
</dbReference>
<dbReference type="PROSITE" id="PS51502">
    <property type="entry name" value="S_R_A_B_BARREL"/>
    <property type="match status" value="2"/>
</dbReference>
<evidence type="ECO:0000313" key="4">
    <source>
        <dbReference type="Proteomes" id="UP001237642"/>
    </source>
</evidence>
<dbReference type="Pfam" id="PF07876">
    <property type="entry name" value="Dabb"/>
    <property type="match status" value="2"/>
</dbReference>
<dbReference type="PANTHER" id="PTHR33178:SF3">
    <property type="entry name" value="STRESS-RESPONSE A_B BARREL DOMAIN-CONTAINING PROTEIN UP3"/>
    <property type="match status" value="1"/>
</dbReference>
<dbReference type="SMART" id="SM00886">
    <property type="entry name" value="Dabb"/>
    <property type="match status" value="2"/>
</dbReference>
<feature type="domain" description="Stress-response A/B barrel" evidence="2">
    <location>
        <begin position="2"/>
        <end position="94"/>
    </location>
</feature>
<dbReference type="InterPro" id="IPR013097">
    <property type="entry name" value="Dabb"/>
</dbReference>
<feature type="domain" description="Stress-response A/B barrel" evidence="2">
    <location>
        <begin position="107"/>
        <end position="196"/>
    </location>
</feature>
<dbReference type="AlphaFoldDB" id="A0AAD8MZ27"/>